<keyword evidence="2" id="KW-0472">Membrane</keyword>
<evidence type="ECO:0000313" key="3">
    <source>
        <dbReference type="EMBL" id="OGH74415.1"/>
    </source>
</evidence>
<evidence type="ECO:0000313" key="4">
    <source>
        <dbReference type="Proteomes" id="UP000178347"/>
    </source>
</evidence>
<reference evidence="3 4" key="1">
    <citation type="journal article" date="2016" name="Nat. Commun.">
        <title>Thousands of microbial genomes shed light on interconnected biogeochemical processes in an aquifer system.</title>
        <authorList>
            <person name="Anantharaman K."/>
            <person name="Brown C.T."/>
            <person name="Hug L.A."/>
            <person name="Sharon I."/>
            <person name="Castelle C.J."/>
            <person name="Probst A.J."/>
            <person name="Thomas B.C."/>
            <person name="Singh A."/>
            <person name="Wilkins M.J."/>
            <person name="Karaoz U."/>
            <person name="Brodie E.L."/>
            <person name="Williams K.H."/>
            <person name="Hubbard S.S."/>
            <person name="Banfield J.F."/>
        </authorList>
    </citation>
    <scope>NUCLEOTIDE SEQUENCE [LARGE SCALE GENOMIC DNA]</scope>
</reference>
<comment type="caution">
    <text evidence="3">The sequence shown here is derived from an EMBL/GenBank/DDBJ whole genome shotgun (WGS) entry which is preliminary data.</text>
</comment>
<keyword evidence="1" id="KW-0175">Coiled coil</keyword>
<dbReference type="Proteomes" id="UP000178347">
    <property type="component" value="Unassembled WGS sequence"/>
</dbReference>
<gene>
    <name evidence="3" type="ORF">A3G00_00975</name>
</gene>
<proteinExistence type="predicted"/>
<organism evidence="3 4">
    <name type="scientific">Candidatus Magasanikbacteria bacterium RIFCSPLOWO2_12_FULL_43_12</name>
    <dbReference type="NCBI Taxonomy" id="1798692"/>
    <lineage>
        <taxon>Bacteria</taxon>
        <taxon>Candidatus Magasanikiibacteriota</taxon>
    </lineage>
</organism>
<dbReference type="EMBL" id="MFQN01000016">
    <property type="protein sequence ID" value="OGH74415.1"/>
    <property type="molecule type" value="Genomic_DNA"/>
</dbReference>
<protein>
    <submittedName>
        <fullName evidence="3">Uncharacterized protein</fullName>
    </submittedName>
</protein>
<feature type="coiled-coil region" evidence="1">
    <location>
        <begin position="46"/>
        <end position="73"/>
    </location>
</feature>
<keyword evidence="2" id="KW-1133">Transmembrane helix</keyword>
<dbReference type="PROSITE" id="PS51257">
    <property type="entry name" value="PROKAR_LIPOPROTEIN"/>
    <property type="match status" value="1"/>
</dbReference>
<keyword evidence="2" id="KW-0812">Transmembrane</keyword>
<evidence type="ECO:0000256" key="2">
    <source>
        <dbReference type="SAM" id="Phobius"/>
    </source>
</evidence>
<sequence length="112" mass="12634">MKGELFMYSFLFVIGCIIGCLVSLAYVEDTNRKRNQERLDLVATHLSQCRDSNDDCKQEKRAAQEELRVADHLITQQGLAVMNCLMLRDPLLDSLLLPEPPPTLYSLPAPSP</sequence>
<accession>A0A1F6MRW5</accession>
<evidence type="ECO:0000256" key="1">
    <source>
        <dbReference type="SAM" id="Coils"/>
    </source>
</evidence>
<dbReference type="AlphaFoldDB" id="A0A1F6MRW5"/>
<name>A0A1F6MRW5_9BACT</name>
<feature type="transmembrane region" description="Helical" evidence="2">
    <location>
        <begin position="6"/>
        <end position="27"/>
    </location>
</feature>